<comment type="caution">
    <text evidence="3">The sequence shown here is derived from an EMBL/GenBank/DDBJ whole genome shotgun (WGS) entry which is preliminary data.</text>
</comment>
<sequence length="142" mass="15544">MHVHKALVLLLFSVVTKIFAFAACTPYDATPRASWTSTGNHRHLVQYNIRYSTTSASVGGLTSSNHHGSEGESQSKQRRKPAEIQDVPAKRVNSLSVGHVARKMETASAFIMTQTFISRCHSSTSMPGCLLPNEICHATRCT</sequence>
<dbReference type="EMBL" id="LVZM01006003">
    <property type="protein sequence ID" value="OUC46729.1"/>
    <property type="molecule type" value="Genomic_DNA"/>
</dbReference>
<reference evidence="3 4" key="1">
    <citation type="submission" date="2015-04" db="EMBL/GenBank/DDBJ databases">
        <title>Draft genome of the roundworm Trichinella nativa.</title>
        <authorList>
            <person name="Mitreva M."/>
        </authorList>
    </citation>
    <scope>NUCLEOTIDE SEQUENCE [LARGE SCALE GENOMIC DNA]</scope>
    <source>
        <strain evidence="3 4">ISS45</strain>
    </source>
</reference>
<protein>
    <recommendedName>
        <fullName evidence="5">Secreted protein</fullName>
    </recommendedName>
</protein>
<evidence type="ECO:0000313" key="3">
    <source>
        <dbReference type="EMBL" id="OUC46729.1"/>
    </source>
</evidence>
<evidence type="ECO:0000313" key="4">
    <source>
        <dbReference type="Proteomes" id="UP000243006"/>
    </source>
</evidence>
<dbReference type="AlphaFoldDB" id="A0A1Y3ET72"/>
<feature type="chain" id="PRO_5010985220" description="Secreted protein" evidence="2">
    <location>
        <begin position="21"/>
        <end position="142"/>
    </location>
</feature>
<evidence type="ECO:0000256" key="2">
    <source>
        <dbReference type="SAM" id="SignalP"/>
    </source>
</evidence>
<proteinExistence type="predicted"/>
<gene>
    <name evidence="3" type="ORF">D917_07502</name>
</gene>
<feature type="signal peptide" evidence="2">
    <location>
        <begin position="1"/>
        <end position="20"/>
    </location>
</feature>
<organism evidence="3 4">
    <name type="scientific">Trichinella nativa</name>
    <dbReference type="NCBI Taxonomy" id="6335"/>
    <lineage>
        <taxon>Eukaryota</taxon>
        <taxon>Metazoa</taxon>
        <taxon>Ecdysozoa</taxon>
        <taxon>Nematoda</taxon>
        <taxon>Enoplea</taxon>
        <taxon>Dorylaimia</taxon>
        <taxon>Trichinellida</taxon>
        <taxon>Trichinellidae</taxon>
        <taxon>Trichinella</taxon>
    </lineage>
</organism>
<evidence type="ECO:0000256" key="1">
    <source>
        <dbReference type="SAM" id="MobiDB-lite"/>
    </source>
</evidence>
<name>A0A1Y3ET72_9BILA</name>
<feature type="region of interest" description="Disordered" evidence="1">
    <location>
        <begin position="58"/>
        <end position="86"/>
    </location>
</feature>
<evidence type="ECO:0008006" key="5">
    <source>
        <dbReference type="Google" id="ProtNLM"/>
    </source>
</evidence>
<feature type="compositionally biased region" description="Basic and acidic residues" evidence="1">
    <location>
        <begin position="67"/>
        <end position="83"/>
    </location>
</feature>
<accession>A0A1Y3ET72</accession>
<keyword evidence="2" id="KW-0732">Signal</keyword>
<dbReference type="Proteomes" id="UP000243006">
    <property type="component" value="Unassembled WGS sequence"/>
</dbReference>